<dbReference type="PROSITE" id="PS50297">
    <property type="entry name" value="ANK_REP_REGION"/>
    <property type="match status" value="2"/>
</dbReference>
<accession>A9UTU3</accession>
<evidence type="ECO:0000313" key="5">
    <source>
        <dbReference type="EMBL" id="EDQ91306.1"/>
    </source>
</evidence>
<evidence type="ECO:0000256" key="3">
    <source>
        <dbReference type="PROSITE-ProRule" id="PRU00023"/>
    </source>
</evidence>
<keyword evidence="1" id="KW-0677">Repeat</keyword>
<keyword evidence="2 3" id="KW-0040">ANK repeat</keyword>
<dbReference type="SMART" id="SM00248">
    <property type="entry name" value="ANK"/>
    <property type="match status" value="2"/>
</dbReference>
<dbReference type="AlphaFoldDB" id="A9UTU3"/>
<dbReference type="Proteomes" id="UP000001357">
    <property type="component" value="Unassembled WGS sequence"/>
</dbReference>
<dbReference type="GO" id="GO:0005634">
    <property type="term" value="C:nucleus"/>
    <property type="evidence" value="ECO:0000318"/>
    <property type="project" value="GO_Central"/>
</dbReference>
<sequence length="774" mass="83963">MGLQERLAAQRDLLAARQTGQAYKQKASASSTPLLSAPQLCISTARTRLSSSLRGLSRFGPEELYGMAAEGEVASLCVFASNYTMPEFLARILIRLIMVALHHNQTHTVLVLLGYLDVIEDDTLLQLALFRANTTAAMHIRRRMRNQALPDPCKDHPVAQNIWQMLGLIEALHSGRISSSLWILARLVANHQLAASRVMCLRFDILPDHLLSLQQTGAYSTLQRCLFSLGEPSGSIAKQLDLSTACGAALMLHLRVSGASSFVQVQKRLDVRETLARWRRYRSKHMGHQKSSSEQIDRPPRPLERGVHTGLLAEHLAQLHTPDPLTFQPALPREWARIEVKRRSSSAPEPHASQPIKPPHHGVDPRQQPQSLQRKAPDMAGIAARRTSAASLKLPETSPPRTDSAMPPLVTPEKPDLVKHPAAVDPLTSSPPPSIVETAASAAPIAGPAQVHKAPLTFQEPGTTQEQAPHRATHVVSHEAAAATDAVTHDAAAESEDEDSDSEDESAPILPPLASSVLRDEPIDPDTWFGIVDRGDTPALERLCAVQPRGLRLVDKTQQTLLHLAVLAHQPEMVKRLLELGLEVNALGGSLRETPLHIACRQEQIQSARLLLDAGADSTLTDINFESARDICSGSFRRQLFAATSQQGSDSQATDKQRRIAEALEAARARASAGNQKASAKRVADSSGTMGASAVAWPLCTVDEAGAETEDVDGFAITALPLAKRQSPGHRPSNEGIFSVTYGGEQIVLAASNQDFLPEVLVQHEPEAEARRKA</sequence>
<dbReference type="PANTHER" id="PTHR24171:SF8">
    <property type="entry name" value="BRCA1-ASSOCIATED RING DOMAIN PROTEIN 1"/>
    <property type="match status" value="1"/>
</dbReference>
<dbReference type="KEGG" id="mbr:MONBRDRAFT_36220"/>
<feature type="region of interest" description="Disordered" evidence="4">
    <location>
        <begin position="340"/>
        <end position="415"/>
    </location>
</feature>
<dbReference type="GO" id="GO:0000976">
    <property type="term" value="F:transcription cis-regulatory region binding"/>
    <property type="evidence" value="ECO:0000318"/>
    <property type="project" value="GO_Central"/>
</dbReference>
<dbReference type="RefSeq" id="XP_001743728.1">
    <property type="nucleotide sequence ID" value="XM_001743676.1"/>
</dbReference>
<dbReference type="GO" id="GO:0045944">
    <property type="term" value="P:positive regulation of transcription by RNA polymerase II"/>
    <property type="evidence" value="ECO:0000318"/>
    <property type="project" value="GO_Central"/>
</dbReference>
<gene>
    <name evidence="5" type="ORF">MONBRDRAFT_36220</name>
</gene>
<dbReference type="SUPFAM" id="SSF48403">
    <property type="entry name" value="Ankyrin repeat"/>
    <property type="match status" value="1"/>
</dbReference>
<name>A9UTU3_MONBE</name>
<dbReference type="InterPro" id="IPR002110">
    <property type="entry name" value="Ankyrin_rpt"/>
</dbReference>
<evidence type="ECO:0000256" key="4">
    <source>
        <dbReference type="SAM" id="MobiDB-lite"/>
    </source>
</evidence>
<evidence type="ECO:0000313" key="6">
    <source>
        <dbReference type="Proteomes" id="UP000001357"/>
    </source>
</evidence>
<keyword evidence="6" id="KW-1185">Reference proteome</keyword>
<evidence type="ECO:0000256" key="2">
    <source>
        <dbReference type="ARBA" id="ARBA00023043"/>
    </source>
</evidence>
<evidence type="ECO:0000256" key="1">
    <source>
        <dbReference type="ARBA" id="ARBA00022737"/>
    </source>
</evidence>
<feature type="compositionally biased region" description="Basic and acidic residues" evidence="4">
    <location>
        <begin position="295"/>
        <end position="305"/>
    </location>
</feature>
<feature type="compositionally biased region" description="Acidic residues" evidence="4">
    <location>
        <begin position="493"/>
        <end position="506"/>
    </location>
</feature>
<feature type="region of interest" description="Disordered" evidence="4">
    <location>
        <begin position="282"/>
        <end position="305"/>
    </location>
</feature>
<dbReference type="InParanoid" id="A9UTU3"/>
<proteinExistence type="predicted"/>
<dbReference type="GeneID" id="5888959"/>
<dbReference type="PROSITE" id="PS50088">
    <property type="entry name" value="ANK_REPEAT"/>
    <property type="match status" value="2"/>
</dbReference>
<dbReference type="Gene3D" id="1.25.40.20">
    <property type="entry name" value="Ankyrin repeat-containing domain"/>
    <property type="match status" value="1"/>
</dbReference>
<organism evidence="5 6">
    <name type="scientific">Monosiga brevicollis</name>
    <name type="common">Choanoflagellate</name>
    <dbReference type="NCBI Taxonomy" id="81824"/>
    <lineage>
        <taxon>Eukaryota</taxon>
        <taxon>Choanoflagellata</taxon>
        <taxon>Craspedida</taxon>
        <taxon>Salpingoecidae</taxon>
        <taxon>Monosiga</taxon>
    </lineage>
</organism>
<protein>
    <submittedName>
        <fullName evidence="5">Uncharacterized protein</fullName>
    </submittedName>
</protein>
<feature type="repeat" description="ANK" evidence="3">
    <location>
        <begin position="557"/>
        <end position="589"/>
    </location>
</feature>
<dbReference type="EMBL" id="CH991545">
    <property type="protein sequence ID" value="EDQ91306.1"/>
    <property type="molecule type" value="Genomic_DNA"/>
</dbReference>
<dbReference type="Pfam" id="PF12796">
    <property type="entry name" value="Ank_2"/>
    <property type="match status" value="1"/>
</dbReference>
<reference evidence="5 6" key="1">
    <citation type="journal article" date="2008" name="Nature">
        <title>The genome of the choanoflagellate Monosiga brevicollis and the origin of metazoans.</title>
        <authorList>
            <consortium name="JGI Sequencing"/>
            <person name="King N."/>
            <person name="Westbrook M.J."/>
            <person name="Young S.L."/>
            <person name="Kuo A."/>
            <person name="Abedin M."/>
            <person name="Chapman J."/>
            <person name="Fairclough S."/>
            <person name="Hellsten U."/>
            <person name="Isogai Y."/>
            <person name="Letunic I."/>
            <person name="Marr M."/>
            <person name="Pincus D."/>
            <person name="Putnam N."/>
            <person name="Rokas A."/>
            <person name="Wright K.J."/>
            <person name="Zuzow R."/>
            <person name="Dirks W."/>
            <person name="Good M."/>
            <person name="Goodstein D."/>
            <person name="Lemons D."/>
            <person name="Li W."/>
            <person name="Lyons J.B."/>
            <person name="Morris A."/>
            <person name="Nichols S."/>
            <person name="Richter D.J."/>
            <person name="Salamov A."/>
            <person name="Bork P."/>
            <person name="Lim W.A."/>
            <person name="Manning G."/>
            <person name="Miller W.T."/>
            <person name="McGinnis W."/>
            <person name="Shapiro H."/>
            <person name="Tjian R."/>
            <person name="Grigoriev I.V."/>
            <person name="Rokhsar D."/>
        </authorList>
    </citation>
    <scope>NUCLEOTIDE SEQUENCE [LARGE SCALE GENOMIC DNA]</scope>
    <source>
        <strain evidence="6">MX1 / ATCC 50154</strain>
    </source>
</reference>
<dbReference type="PANTHER" id="PTHR24171">
    <property type="entry name" value="ANKYRIN REPEAT DOMAIN-CONTAINING PROTEIN 39-RELATED"/>
    <property type="match status" value="1"/>
</dbReference>
<dbReference type="eggNOG" id="KOG0509">
    <property type="taxonomic scope" value="Eukaryota"/>
</dbReference>
<feature type="repeat" description="ANK" evidence="3">
    <location>
        <begin position="591"/>
        <end position="623"/>
    </location>
</feature>
<dbReference type="InterPro" id="IPR036770">
    <property type="entry name" value="Ankyrin_rpt-contain_sf"/>
</dbReference>
<feature type="region of interest" description="Disordered" evidence="4">
    <location>
        <begin position="484"/>
        <end position="513"/>
    </location>
</feature>